<name>A0A2K9NIZ8_9PROT</name>
<proteinExistence type="predicted"/>
<geneLocation type="plasmid" evidence="2 3">
    <name>unnamed1</name>
</geneLocation>
<protein>
    <submittedName>
        <fullName evidence="2">Glycosyl transferase-like protein</fullName>
    </submittedName>
</protein>
<evidence type="ECO:0000313" key="2">
    <source>
        <dbReference type="EMBL" id="AUN33077.1"/>
    </source>
</evidence>
<dbReference type="EMBL" id="CP025613">
    <property type="protein sequence ID" value="AUN33077.1"/>
    <property type="molecule type" value="Genomic_DNA"/>
</dbReference>
<dbReference type="AlphaFoldDB" id="A0A2K9NIZ8"/>
<organism evidence="2 3">
    <name type="scientific">Niveispirillum cyanobacteriorum</name>
    <dbReference type="NCBI Taxonomy" id="1612173"/>
    <lineage>
        <taxon>Bacteria</taxon>
        <taxon>Pseudomonadati</taxon>
        <taxon>Pseudomonadota</taxon>
        <taxon>Alphaproteobacteria</taxon>
        <taxon>Rhodospirillales</taxon>
        <taxon>Azospirillaceae</taxon>
        <taxon>Niveispirillum</taxon>
    </lineage>
</organism>
<keyword evidence="3" id="KW-1185">Reference proteome</keyword>
<dbReference type="SUPFAM" id="SSF53756">
    <property type="entry name" value="UDP-Glycosyltransferase/glycogen phosphorylase"/>
    <property type="match status" value="1"/>
</dbReference>
<keyword evidence="2" id="KW-0614">Plasmid</keyword>
<reference evidence="2 3" key="1">
    <citation type="submission" date="2017-12" db="EMBL/GenBank/DDBJ databases">
        <title>Genomes of bacteria within cyanobacterial aggregates.</title>
        <authorList>
            <person name="Cai H."/>
        </authorList>
    </citation>
    <scope>NUCLEOTIDE SEQUENCE [LARGE SCALE GENOMIC DNA]</scope>
    <source>
        <strain evidence="2 3">TH16</strain>
        <plasmid evidence="2 3">unnamed1</plasmid>
    </source>
</reference>
<dbReference type="KEGG" id="ncb:C0V82_21965"/>
<dbReference type="GO" id="GO:0016757">
    <property type="term" value="F:glycosyltransferase activity"/>
    <property type="evidence" value="ECO:0007669"/>
    <property type="project" value="InterPro"/>
</dbReference>
<feature type="domain" description="Glycosyl transferase family 1" evidence="1">
    <location>
        <begin position="215"/>
        <end position="364"/>
    </location>
</feature>
<dbReference type="Proteomes" id="UP000234752">
    <property type="component" value="Plasmid unnamed1"/>
</dbReference>
<dbReference type="CDD" id="cd03801">
    <property type="entry name" value="GT4_PimA-like"/>
    <property type="match status" value="1"/>
</dbReference>
<dbReference type="Pfam" id="PF00534">
    <property type="entry name" value="Glycos_transf_1"/>
    <property type="match status" value="1"/>
</dbReference>
<dbReference type="Gene3D" id="3.40.50.2000">
    <property type="entry name" value="Glycogen Phosphorylase B"/>
    <property type="match status" value="1"/>
</dbReference>
<dbReference type="PANTHER" id="PTHR12526:SF630">
    <property type="entry name" value="GLYCOSYLTRANSFERASE"/>
    <property type="match status" value="1"/>
</dbReference>
<accession>A0A2K9NIZ8</accession>
<dbReference type="InterPro" id="IPR001296">
    <property type="entry name" value="Glyco_trans_1"/>
</dbReference>
<dbReference type="PANTHER" id="PTHR12526">
    <property type="entry name" value="GLYCOSYLTRANSFERASE"/>
    <property type="match status" value="1"/>
</dbReference>
<evidence type="ECO:0000313" key="3">
    <source>
        <dbReference type="Proteomes" id="UP000234752"/>
    </source>
</evidence>
<sequence length="585" mass="64076">MQVRAEDAVSSPRKSLMGTNIAIRYHPDGFDTNVSRLMGRQAAGEGMLRAWVQHANVTPFICHADSAAMARHFAGMVKSFGGDAPTAWIGLETPHLLSGVGTLLLPGPGVGISAWQRRHTGQRGYSIIGLTHTTASANAMDSIVDLLSAPVQPWDALICTSSAVKTTVQDLWSSHAEYLAQRFGHASDRVLTTPQLPIIPLGVDTDAYAPNAASRNAWRQRLGIDQDDRVVLFVGRLSFHAKAHPVPMYQALEAAVKEGRFPSTARVHLIESGWFANDFIRDAFAEMAALHCPSVVRHVVDGRQSDVRTSIWHAADIFCSLSDNIQETFGLTPIEAMAAGLPCVVSDWDGYKETVRDGIDGFRVSTWMPNAPLGEDLAQRHANGIDNYDSYCGQACQFVAVDVAAVSEAFRRLLTEDDLRRRMGAAARERAKTVFDWRHIIAQYQSLATELFAIRANESIPESAPLRQGQPSWPARSDPFRSFGHYPTHNLTLDTLVVASDPRGTVHLAALREGPMVRYAERALPDIQDCHAFLEMLASHGRPVSAGTLINQLPPERRGIAFRGLVWLAKFNQVRLIAPSAGKTS</sequence>
<evidence type="ECO:0000259" key="1">
    <source>
        <dbReference type="Pfam" id="PF00534"/>
    </source>
</evidence>
<keyword evidence="2" id="KW-0808">Transferase</keyword>
<gene>
    <name evidence="2" type="ORF">C0V82_21965</name>
</gene>